<protein>
    <recommendedName>
        <fullName evidence="4">START domain-containing protein</fullName>
    </recommendedName>
</protein>
<reference evidence="2 3" key="1">
    <citation type="journal article" date="2013" name="PLoS Genet.">
        <title>Distinctive expansion of potential virulence genes in the genome of the oomycete fish pathogen Saprolegnia parasitica.</title>
        <authorList>
            <person name="Jiang R.H."/>
            <person name="de Bruijn I."/>
            <person name="Haas B.J."/>
            <person name="Belmonte R."/>
            <person name="Lobach L."/>
            <person name="Christie J."/>
            <person name="van den Ackerveken G."/>
            <person name="Bottin A."/>
            <person name="Bulone V."/>
            <person name="Diaz-Moreno S.M."/>
            <person name="Dumas B."/>
            <person name="Fan L."/>
            <person name="Gaulin E."/>
            <person name="Govers F."/>
            <person name="Grenville-Briggs L.J."/>
            <person name="Horner N.R."/>
            <person name="Levin J.Z."/>
            <person name="Mammella M."/>
            <person name="Meijer H.J."/>
            <person name="Morris P."/>
            <person name="Nusbaum C."/>
            <person name="Oome S."/>
            <person name="Phillips A.J."/>
            <person name="van Rooyen D."/>
            <person name="Rzeszutek E."/>
            <person name="Saraiva M."/>
            <person name="Secombes C.J."/>
            <person name="Seidl M.F."/>
            <person name="Snel B."/>
            <person name="Stassen J.H."/>
            <person name="Sykes S."/>
            <person name="Tripathy S."/>
            <person name="van den Berg H."/>
            <person name="Vega-Arreguin J.C."/>
            <person name="Wawra S."/>
            <person name="Young S.K."/>
            <person name="Zeng Q."/>
            <person name="Dieguez-Uribeondo J."/>
            <person name="Russ C."/>
            <person name="Tyler B.M."/>
            <person name="van West P."/>
        </authorList>
    </citation>
    <scope>NUCLEOTIDE SEQUENCE [LARGE SCALE GENOMIC DNA]</scope>
    <source>
        <strain evidence="2 3">CBS 223.65</strain>
    </source>
</reference>
<gene>
    <name evidence="2" type="ORF">SPRG_01195</name>
</gene>
<dbReference type="OMA" id="VPRHERC"/>
<proteinExistence type="predicted"/>
<dbReference type="VEuPathDB" id="FungiDB:SPRG_01195"/>
<evidence type="ECO:0000313" key="2">
    <source>
        <dbReference type="EMBL" id="KDO35128.1"/>
    </source>
</evidence>
<evidence type="ECO:0000256" key="1">
    <source>
        <dbReference type="SAM" id="Coils"/>
    </source>
</evidence>
<organism evidence="2 3">
    <name type="scientific">Saprolegnia parasitica (strain CBS 223.65)</name>
    <dbReference type="NCBI Taxonomy" id="695850"/>
    <lineage>
        <taxon>Eukaryota</taxon>
        <taxon>Sar</taxon>
        <taxon>Stramenopiles</taxon>
        <taxon>Oomycota</taxon>
        <taxon>Saprolegniomycetes</taxon>
        <taxon>Saprolegniales</taxon>
        <taxon>Saprolegniaceae</taxon>
        <taxon>Saprolegnia</taxon>
    </lineage>
</organism>
<dbReference type="KEGG" id="spar:SPRG_01195"/>
<accession>A0A067CXB1</accession>
<feature type="coiled-coil region" evidence="1">
    <location>
        <begin position="49"/>
        <end position="80"/>
    </location>
</feature>
<sequence length="376" mass="42779">MDRCATEVVNMLDLAACDYSMQWSAEESEMLDLLCADSPKPHDDRKTILQRHRLKKREEREELKRAAVELEAKLLQLQQAKVSQLQPLTKWKHLASDEARREGAAKSENKQLKELVQAHMVTAQALANLLEKTREPTGALNDLRNPAEKWKQLILVQEPCLRFAAIHHMLDREHAKLFSAFVEADLVDATGEIHKHIAKYGHHDAMEFHSIGCRHVDQPLQGVLRASLDVLLGSAPIAQLNRRCKELVTIDGDTTYVIGTFDHPLGEFQRRILCKVYGYEGVPRHERCVVVCRSIHEDELLPYNPSTPYAVEVAWLTLEANKTGGTDVKYFQKFRPSTWSASTPVSSHWLSQVDEHSKNMRHAARRYIDQVASSTA</sequence>
<dbReference type="AlphaFoldDB" id="A0A067CXB1"/>
<name>A0A067CXB1_SAPPC</name>
<dbReference type="RefSeq" id="XP_012194777.1">
    <property type="nucleotide sequence ID" value="XM_012339387.1"/>
</dbReference>
<dbReference type="GeneID" id="24123798"/>
<keyword evidence="3" id="KW-1185">Reference proteome</keyword>
<evidence type="ECO:0000313" key="3">
    <source>
        <dbReference type="Proteomes" id="UP000030745"/>
    </source>
</evidence>
<dbReference type="EMBL" id="KK583190">
    <property type="protein sequence ID" value="KDO35128.1"/>
    <property type="molecule type" value="Genomic_DNA"/>
</dbReference>
<dbReference type="Proteomes" id="UP000030745">
    <property type="component" value="Unassembled WGS sequence"/>
</dbReference>
<evidence type="ECO:0008006" key="4">
    <source>
        <dbReference type="Google" id="ProtNLM"/>
    </source>
</evidence>
<dbReference type="OrthoDB" id="10292026at2759"/>
<keyword evidence="1" id="KW-0175">Coiled coil</keyword>